<evidence type="ECO:0000256" key="1">
    <source>
        <dbReference type="SAM" id="SignalP"/>
    </source>
</evidence>
<accession>A0A7C9AQA9</accession>
<proteinExistence type="predicted"/>
<organism evidence="2">
    <name type="scientific">Opuntia streptacantha</name>
    <name type="common">Prickly pear cactus</name>
    <name type="synonym">Opuntia cardona</name>
    <dbReference type="NCBI Taxonomy" id="393608"/>
    <lineage>
        <taxon>Eukaryota</taxon>
        <taxon>Viridiplantae</taxon>
        <taxon>Streptophyta</taxon>
        <taxon>Embryophyta</taxon>
        <taxon>Tracheophyta</taxon>
        <taxon>Spermatophyta</taxon>
        <taxon>Magnoliopsida</taxon>
        <taxon>eudicotyledons</taxon>
        <taxon>Gunneridae</taxon>
        <taxon>Pentapetalae</taxon>
        <taxon>Caryophyllales</taxon>
        <taxon>Cactineae</taxon>
        <taxon>Cactaceae</taxon>
        <taxon>Opuntioideae</taxon>
        <taxon>Opuntia</taxon>
    </lineage>
</organism>
<name>A0A7C9AQA9_OPUST</name>
<evidence type="ECO:0000313" key="2">
    <source>
        <dbReference type="EMBL" id="MBA4672716.1"/>
    </source>
</evidence>
<reference evidence="2" key="2">
    <citation type="submission" date="2020-07" db="EMBL/GenBank/DDBJ databases">
        <authorList>
            <person name="Vera ALvarez R."/>
            <person name="Arias-Moreno D.M."/>
            <person name="Jimenez-Jacinto V."/>
            <person name="Jimenez-Bremont J.F."/>
            <person name="Swaminathan K."/>
            <person name="Moose S.P."/>
            <person name="Guerrero-Gonzalez M.L."/>
            <person name="Marino-Ramirez L."/>
            <person name="Landsman D."/>
            <person name="Rodriguez-Kessler M."/>
            <person name="Delgado-Sanchez P."/>
        </authorList>
    </citation>
    <scope>NUCLEOTIDE SEQUENCE</scope>
    <source>
        <tissue evidence="2">Cladode</tissue>
    </source>
</reference>
<sequence length="114" mass="12528">MAVVCLLSSFTCWITSASNDALSVLVVLGNKLRNLARWLLILSRRRLSASLWLLEAARALASMISWAVILFSSAWRPKGAAGPRASESNLRWSDGVPSYVNWRELEGLLVNSPA</sequence>
<evidence type="ECO:0008006" key="3">
    <source>
        <dbReference type="Google" id="ProtNLM"/>
    </source>
</evidence>
<feature type="chain" id="PRO_5036201236" description="Secreted protein" evidence="1">
    <location>
        <begin position="18"/>
        <end position="114"/>
    </location>
</feature>
<dbReference type="AlphaFoldDB" id="A0A7C9AQA9"/>
<feature type="signal peptide" evidence="1">
    <location>
        <begin position="1"/>
        <end position="17"/>
    </location>
</feature>
<reference evidence="2" key="1">
    <citation type="journal article" date="2013" name="J. Plant Res.">
        <title>Effect of fungi and light on seed germination of three Opuntia species from semiarid lands of central Mexico.</title>
        <authorList>
            <person name="Delgado-Sanchez P."/>
            <person name="Jimenez-Bremont J.F."/>
            <person name="Guerrero-Gonzalez Mde L."/>
            <person name="Flores J."/>
        </authorList>
    </citation>
    <scope>NUCLEOTIDE SEQUENCE</scope>
    <source>
        <tissue evidence="2">Cladode</tissue>
    </source>
</reference>
<keyword evidence="1" id="KW-0732">Signal</keyword>
<dbReference type="EMBL" id="GISG01256253">
    <property type="protein sequence ID" value="MBA4672716.1"/>
    <property type="molecule type" value="Transcribed_RNA"/>
</dbReference>
<protein>
    <recommendedName>
        <fullName evidence="3">Secreted protein</fullName>
    </recommendedName>
</protein>
<dbReference type="EMBL" id="GISG01256254">
    <property type="protein sequence ID" value="MBA4672717.1"/>
    <property type="molecule type" value="Transcribed_RNA"/>
</dbReference>